<dbReference type="AlphaFoldDB" id="A0A928V5Q5"/>
<keyword evidence="3" id="KW-1185">Reference proteome</keyword>
<dbReference type="Proteomes" id="UP000652567">
    <property type="component" value="Unassembled WGS sequence"/>
</dbReference>
<evidence type="ECO:0000313" key="3">
    <source>
        <dbReference type="Proteomes" id="UP000652567"/>
    </source>
</evidence>
<feature type="transmembrane region" description="Helical" evidence="1">
    <location>
        <begin position="27"/>
        <end position="47"/>
    </location>
</feature>
<dbReference type="EMBL" id="PRDL01000001">
    <property type="protein sequence ID" value="MBE8716599.1"/>
    <property type="molecule type" value="Genomic_DNA"/>
</dbReference>
<evidence type="ECO:0000256" key="1">
    <source>
        <dbReference type="SAM" id="Phobius"/>
    </source>
</evidence>
<keyword evidence="1" id="KW-0472">Membrane</keyword>
<gene>
    <name evidence="2" type="ORF">C4F51_05285</name>
</gene>
<evidence type="ECO:0000313" key="2">
    <source>
        <dbReference type="EMBL" id="MBE8716599.1"/>
    </source>
</evidence>
<reference evidence="2" key="1">
    <citation type="submission" date="2018-07" db="EMBL/GenBank/DDBJ databases">
        <title>Genome assembly of strain Ka43.</title>
        <authorList>
            <person name="Kukolya J."/>
            <person name="Nagy I."/>
            <person name="Horvath B."/>
            <person name="Toth A."/>
        </authorList>
    </citation>
    <scope>NUCLEOTIDE SEQUENCE</scope>
    <source>
        <strain evidence="2">KB43</strain>
    </source>
</reference>
<organism evidence="2 3">
    <name type="scientific">Cellvibrio polysaccharolyticus</name>
    <dbReference type="NCBI Taxonomy" id="2082724"/>
    <lineage>
        <taxon>Bacteria</taxon>
        <taxon>Pseudomonadati</taxon>
        <taxon>Pseudomonadota</taxon>
        <taxon>Gammaproteobacteria</taxon>
        <taxon>Cellvibrionales</taxon>
        <taxon>Cellvibrionaceae</taxon>
        <taxon>Cellvibrio</taxon>
    </lineage>
</organism>
<name>A0A928V5Q5_9GAMM</name>
<keyword evidence="1" id="KW-0812">Transmembrane</keyword>
<keyword evidence="1" id="KW-1133">Transmembrane helix</keyword>
<accession>A0A928V5Q5</accession>
<protein>
    <submittedName>
        <fullName evidence="2">Uncharacterized protein</fullName>
    </submittedName>
</protein>
<comment type="caution">
    <text evidence="2">The sequence shown here is derived from an EMBL/GenBank/DDBJ whole genome shotgun (WGS) entry which is preliminary data.</text>
</comment>
<proteinExistence type="predicted"/>
<sequence length="68" mass="7979">MQRAWLQLLETNQAVIKIQRYRKDCRFVVLHIFLLRHTLLFFEPVIMLDPVTNADDVCTPAQTDKHAG</sequence>